<accession>A0ABU1X146</accession>
<dbReference type="Proteomes" id="UP001267638">
    <property type="component" value="Unassembled WGS sequence"/>
</dbReference>
<sequence>MWKSPKNPSRSTILWTIPKPANVLSYSYLWRLRWDGDVTPFYGLLPKRLFRSVLDAVIAGTEEAELKAE</sequence>
<protein>
    <submittedName>
        <fullName evidence="1">Uncharacterized protein</fullName>
    </submittedName>
</protein>
<organism evidence="1 2">
    <name type="scientific">Sphingobium xenophagum</name>
    <dbReference type="NCBI Taxonomy" id="121428"/>
    <lineage>
        <taxon>Bacteria</taxon>
        <taxon>Pseudomonadati</taxon>
        <taxon>Pseudomonadota</taxon>
        <taxon>Alphaproteobacteria</taxon>
        <taxon>Sphingomonadales</taxon>
        <taxon>Sphingomonadaceae</taxon>
        <taxon>Sphingobium</taxon>
    </lineage>
</organism>
<name>A0ABU1X146_SPHXE</name>
<keyword evidence="2" id="KW-1185">Reference proteome</keyword>
<comment type="caution">
    <text evidence="1">The sequence shown here is derived from an EMBL/GenBank/DDBJ whole genome shotgun (WGS) entry which is preliminary data.</text>
</comment>
<gene>
    <name evidence="1" type="ORF">J2W40_001730</name>
</gene>
<evidence type="ECO:0000313" key="1">
    <source>
        <dbReference type="EMBL" id="MDR7154912.1"/>
    </source>
</evidence>
<reference evidence="1 2" key="1">
    <citation type="submission" date="2023-07" db="EMBL/GenBank/DDBJ databases">
        <title>Sorghum-associated microbial communities from plants grown in Nebraska, USA.</title>
        <authorList>
            <person name="Schachtman D."/>
        </authorList>
    </citation>
    <scope>NUCLEOTIDE SEQUENCE [LARGE SCALE GENOMIC DNA]</scope>
    <source>
        <strain evidence="1 2">4256</strain>
    </source>
</reference>
<evidence type="ECO:0000313" key="2">
    <source>
        <dbReference type="Proteomes" id="UP001267638"/>
    </source>
</evidence>
<dbReference type="EMBL" id="JAVDWV010000007">
    <property type="protein sequence ID" value="MDR7154912.1"/>
    <property type="molecule type" value="Genomic_DNA"/>
</dbReference>
<proteinExistence type="predicted"/>